<proteinExistence type="predicted"/>
<evidence type="ECO:0000259" key="1">
    <source>
        <dbReference type="Pfam" id="PF00582"/>
    </source>
</evidence>
<dbReference type="InterPro" id="IPR014729">
    <property type="entry name" value="Rossmann-like_a/b/a_fold"/>
</dbReference>
<evidence type="ECO:0000313" key="2">
    <source>
        <dbReference type="EMBL" id="KAK8950292.1"/>
    </source>
</evidence>
<dbReference type="InterPro" id="IPR006016">
    <property type="entry name" value="UspA"/>
</dbReference>
<evidence type="ECO:0000313" key="3">
    <source>
        <dbReference type="Proteomes" id="UP001412067"/>
    </source>
</evidence>
<gene>
    <name evidence="2" type="ORF">KSP40_PGU002679</name>
</gene>
<keyword evidence="3" id="KW-1185">Reference proteome</keyword>
<dbReference type="PANTHER" id="PTHR46553:SF3">
    <property type="entry name" value="ADENINE NUCLEOTIDE ALPHA HYDROLASES-LIKE SUPERFAMILY PROTEIN"/>
    <property type="match status" value="1"/>
</dbReference>
<dbReference type="CDD" id="cd23659">
    <property type="entry name" value="USP_At3g01520-like"/>
    <property type="match status" value="1"/>
</dbReference>
<name>A0ABR2LVL9_9ASPA</name>
<dbReference type="SUPFAM" id="SSF52402">
    <property type="entry name" value="Adenine nucleotide alpha hydrolases-like"/>
    <property type="match status" value="1"/>
</dbReference>
<comment type="caution">
    <text evidence="2">The sequence shown here is derived from an EMBL/GenBank/DDBJ whole genome shotgun (WGS) entry which is preliminary data.</text>
</comment>
<reference evidence="2 3" key="1">
    <citation type="journal article" date="2022" name="Nat. Plants">
        <title>Genomes of leafy and leafless Platanthera orchids illuminate the evolution of mycoheterotrophy.</title>
        <authorList>
            <person name="Li M.H."/>
            <person name="Liu K.W."/>
            <person name="Li Z."/>
            <person name="Lu H.C."/>
            <person name="Ye Q.L."/>
            <person name="Zhang D."/>
            <person name="Wang J.Y."/>
            <person name="Li Y.F."/>
            <person name="Zhong Z.M."/>
            <person name="Liu X."/>
            <person name="Yu X."/>
            <person name="Liu D.K."/>
            <person name="Tu X.D."/>
            <person name="Liu B."/>
            <person name="Hao Y."/>
            <person name="Liao X.Y."/>
            <person name="Jiang Y.T."/>
            <person name="Sun W.H."/>
            <person name="Chen J."/>
            <person name="Chen Y.Q."/>
            <person name="Ai Y."/>
            <person name="Zhai J.W."/>
            <person name="Wu S.S."/>
            <person name="Zhou Z."/>
            <person name="Hsiao Y.Y."/>
            <person name="Wu W.L."/>
            <person name="Chen Y.Y."/>
            <person name="Lin Y.F."/>
            <person name="Hsu J.L."/>
            <person name="Li C.Y."/>
            <person name="Wang Z.W."/>
            <person name="Zhao X."/>
            <person name="Zhong W.Y."/>
            <person name="Ma X.K."/>
            <person name="Ma L."/>
            <person name="Huang J."/>
            <person name="Chen G.Z."/>
            <person name="Huang M.Z."/>
            <person name="Huang L."/>
            <person name="Peng D.H."/>
            <person name="Luo Y.B."/>
            <person name="Zou S.Q."/>
            <person name="Chen S.P."/>
            <person name="Lan S."/>
            <person name="Tsai W.C."/>
            <person name="Van de Peer Y."/>
            <person name="Liu Z.J."/>
        </authorList>
    </citation>
    <scope>NUCLEOTIDE SEQUENCE [LARGE SCALE GENOMIC DNA]</scope>
    <source>
        <strain evidence="2">Lor288</strain>
    </source>
</reference>
<dbReference type="Proteomes" id="UP001412067">
    <property type="component" value="Unassembled WGS sequence"/>
</dbReference>
<dbReference type="PRINTS" id="PR01438">
    <property type="entry name" value="UNVRSLSTRESS"/>
</dbReference>
<protein>
    <recommendedName>
        <fullName evidence="1">UspA domain-containing protein</fullName>
    </recommendedName>
</protein>
<accession>A0ABR2LVL9</accession>
<organism evidence="2 3">
    <name type="scientific">Platanthera guangdongensis</name>
    <dbReference type="NCBI Taxonomy" id="2320717"/>
    <lineage>
        <taxon>Eukaryota</taxon>
        <taxon>Viridiplantae</taxon>
        <taxon>Streptophyta</taxon>
        <taxon>Embryophyta</taxon>
        <taxon>Tracheophyta</taxon>
        <taxon>Spermatophyta</taxon>
        <taxon>Magnoliopsida</taxon>
        <taxon>Liliopsida</taxon>
        <taxon>Asparagales</taxon>
        <taxon>Orchidaceae</taxon>
        <taxon>Orchidoideae</taxon>
        <taxon>Orchideae</taxon>
        <taxon>Orchidinae</taxon>
        <taxon>Platanthera</taxon>
    </lineage>
</organism>
<dbReference type="Pfam" id="PF00582">
    <property type="entry name" value="Usp"/>
    <property type="match status" value="1"/>
</dbReference>
<dbReference type="InterPro" id="IPR006015">
    <property type="entry name" value="Universal_stress_UspA"/>
</dbReference>
<dbReference type="Gene3D" id="3.40.50.620">
    <property type="entry name" value="HUPs"/>
    <property type="match status" value="1"/>
</dbReference>
<dbReference type="EMBL" id="JBBWWR010000015">
    <property type="protein sequence ID" value="KAK8950292.1"/>
    <property type="molecule type" value="Genomic_DNA"/>
</dbReference>
<sequence>MAEKEADAAGDVEKKVMLVGFDDSDHSLYALQWTLGHFFAGGSAGAALGHKYKLVIVYAKPIPSIAFGIGGPGAADVLPIVESNLNKIAARAIVTARELCVANSVNDAEYEIGEGDARNVLVDAAERLHAEVLVVGSHGYGAVKRAVLGSVSDYCAHHVHCTLMIVKKPKLRH</sequence>
<dbReference type="PANTHER" id="PTHR46553">
    <property type="entry name" value="ADENINE NUCLEOTIDE ALPHA HYDROLASES-LIKE SUPERFAMILY PROTEIN"/>
    <property type="match status" value="1"/>
</dbReference>
<feature type="domain" description="UspA" evidence="1">
    <location>
        <begin position="16"/>
        <end position="167"/>
    </location>
</feature>